<feature type="transmembrane region" description="Helical" evidence="2">
    <location>
        <begin position="176"/>
        <end position="202"/>
    </location>
</feature>
<evidence type="ECO:0008006" key="5">
    <source>
        <dbReference type="Google" id="ProtNLM"/>
    </source>
</evidence>
<evidence type="ECO:0000256" key="1">
    <source>
        <dbReference type="SAM" id="MobiDB-lite"/>
    </source>
</evidence>
<feature type="region of interest" description="Disordered" evidence="1">
    <location>
        <begin position="1"/>
        <end position="34"/>
    </location>
</feature>
<keyword evidence="2" id="KW-0472">Membrane</keyword>
<dbReference type="Proteomes" id="UP001291309">
    <property type="component" value="Unassembled WGS sequence"/>
</dbReference>
<keyword evidence="2" id="KW-1133">Transmembrane helix</keyword>
<proteinExistence type="predicted"/>
<organism evidence="3 4">
    <name type="scientific">Hyalangium rubrum</name>
    <dbReference type="NCBI Taxonomy" id="3103134"/>
    <lineage>
        <taxon>Bacteria</taxon>
        <taxon>Pseudomonadati</taxon>
        <taxon>Myxococcota</taxon>
        <taxon>Myxococcia</taxon>
        <taxon>Myxococcales</taxon>
        <taxon>Cystobacterineae</taxon>
        <taxon>Archangiaceae</taxon>
        <taxon>Hyalangium</taxon>
    </lineage>
</organism>
<accession>A0ABU5HHA0</accession>
<sequence>MASRFSRFLHLERSRGENEGVGEQPQLQSRGRFEDMADRAEGVDATLVPEAHVERFKRHGETPLALAEKPSVGRRFPRCASCESENGLYSQSCTVCGADLTTPEQRAFNERHWQQQEAQEREAQHALEQEQQRREAHRQEEEDRRAQVISQLYGRNGKKVEASWPRYILDRASRGLGLVGLIPHLAVRWAVLLGALALPLLLMRWGSGWVRASGLLVGIVVILMLIPRSLFVHRVDKRRWFF</sequence>
<feature type="transmembrane region" description="Helical" evidence="2">
    <location>
        <begin position="208"/>
        <end position="231"/>
    </location>
</feature>
<keyword evidence="4" id="KW-1185">Reference proteome</keyword>
<reference evidence="3 4" key="1">
    <citation type="submission" date="2023-12" db="EMBL/GenBank/DDBJ databases">
        <title>the genome sequence of Hyalangium sp. s54d21.</title>
        <authorList>
            <person name="Zhang X."/>
        </authorList>
    </citation>
    <scope>NUCLEOTIDE SEQUENCE [LARGE SCALE GENOMIC DNA]</scope>
    <source>
        <strain evidence="4">s54d21</strain>
    </source>
</reference>
<name>A0ABU5HHA0_9BACT</name>
<gene>
    <name evidence="3" type="ORF">SYV04_40990</name>
</gene>
<keyword evidence="2" id="KW-0812">Transmembrane</keyword>
<evidence type="ECO:0000313" key="3">
    <source>
        <dbReference type="EMBL" id="MDY7232835.1"/>
    </source>
</evidence>
<protein>
    <recommendedName>
        <fullName evidence="5">Zinc ribbon domain-containing protein</fullName>
    </recommendedName>
</protein>
<dbReference type="RefSeq" id="WP_321551549.1">
    <property type="nucleotide sequence ID" value="NZ_JAXIVS010000024.1"/>
</dbReference>
<evidence type="ECO:0000256" key="2">
    <source>
        <dbReference type="SAM" id="Phobius"/>
    </source>
</evidence>
<feature type="region of interest" description="Disordered" evidence="1">
    <location>
        <begin position="111"/>
        <end position="143"/>
    </location>
</feature>
<comment type="caution">
    <text evidence="3">The sequence shown here is derived from an EMBL/GenBank/DDBJ whole genome shotgun (WGS) entry which is preliminary data.</text>
</comment>
<evidence type="ECO:0000313" key="4">
    <source>
        <dbReference type="Proteomes" id="UP001291309"/>
    </source>
</evidence>
<feature type="compositionally biased region" description="Basic and acidic residues" evidence="1">
    <location>
        <begin position="9"/>
        <end position="18"/>
    </location>
</feature>
<dbReference type="EMBL" id="JAXIVS010000024">
    <property type="protein sequence ID" value="MDY7232835.1"/>
    <property type="molecule type" value="Genomic_DNA"/>
</dbReference>